<accession>A0A1B3ZE62</accession>
<dbReference type="AlphaFoldDB" id="A0A1B3ZE62"/>
<dbReference type="Proteomes" id="UP000094256">
    <property type="component" value="Chromosome"/>
</dbReference>
<organism evidence="1 2">
    <name type="scientific">Sphingomonas panacis</name>
    <dbReference type="NCBI Taxonomy" id="1560345"/>
    <lineage>
        <taxon>Bacteria</taxon>
        <taxon>Pseudomonadati</taxon>
        <taxon>Pseudomonadota</taxon>
        <taxon>Alphaproteobacteria</taxon>
        <taxon>Sphingomonadales</taxon>
        <taxon>Sphingomonadaceae</taxon>
        <taxon>Sphingomonas</taxon>
    </lineage>
</organism>
<evidence type="ECO:0000313" key="1">
    <source>
        <dbReference type="EMBL" id="AOH85717.1"/>
    </source>
</evidence>
<protein>
    <submittedName>
        <fullName evidence="1">Uncharacterized protein</fullName>
    </submittedName>
</protein>
<sequence>MANDTANGFVAAERTAKGGLHIASTQAGAQDRSASVGFLYPQAFADWLLANTDAGADYAIVSTVWAQRTRVQGASNTAVQPLSWIAAAAGATSNFFYHSQGGLPFPNSAAAPGFVVGQALPAGVMASAAMQVVSAQGWTGAKPSALNQAGRLAMLANVGACAGWGSLNYNKAPSFIIYRAQLDLVDLSDAAGSDRNAKAATMIAALNAQLARDFGVDGRFAGDTFTPPETLKA</sequence>
<reference evidence="1 2" key="1">
    <citation type="submission" date="2016-01" db="EMBL/GenBank/DDBJ databases">
        <title>Complete genome and mega plasmid sequence of Sphingomonas panacis DCY99 elicits systemic resistance in rice to Xanthomonas oryzae.</title>
        <authorList>
            <person name="Kim Y.J."/>
            <person name="Yang D.C."/>
            <person name="Sing P."/>
        </authorList>
    </citation>
    <scope>NUCLEOTIDE SEQUENCE [LARGE SCALE GENOMIC DNA]</scope>
    <source>
        <strain evidence="1 2">DCY99</strain>
    </source>
</reference>
<proteinExistence type="predicted"/>
<keyword evidence="2" id="KW-1185">Reference proteome</keyword>
<evidence type="ECO:0000313" key="2">
    <source>
        <dbReference type="Proteomes" id="UP000094256"/>
    </source>
</evidence>
<name>A0A1B3ZE62_9SPHN</name>
<gene>
    <name evidence="1" type="ORF">AWL63_18995</name>
</gene>
<dbReference type="KEGG" id="span:AWL63_18995"/>
<dbReference type="EMBL" id="CP014168">
    <property type="protein sequence ID" value="AOH85717.1"/>
    <property type="molecule type" value="Genomic_DNA"/>
</dbReference>